<dbReference type="Gene3D" id="3.10.20.90">
    <property type="entry name" value="Phosphatidylinositol 3-kinase Catalytic Subunit, Chain A, domain 1"/>
    <property type="match status" value="1"/>
</dbReference>
<sequence>MESVEDDLEQLLNELTSPNILNNISEKLKQSEPSEFSENHSNHNHNHNHGYNQNINHAQQYYQTNFDDETGSNAEDVRRLLEETDSNYGGSTVHSMNTTPNLYSMRNLLHTELSLDALKPVSENSPLHMSATRPVSTSVRLPRLSICEEDDSELSSDDVSSSDSDYDDDSSTSSSLSLRNYNNAADNNVQIKDDDSDMESSESSEQYGSPSNQRRKEILKLEKQIQIQEKKRILKEKIQEQDDAAAEELSLNKASASTTATVTTTTTSTTTTTIISDSLPPVPSSSKSRSVSVSSNHEVSHPISKERKRSILQSFEEGSPLRSSSRLPSSRGGSIKIKVSKVLEEEIQLQQEFEKQEQIRNSARLSQVIRELNMSTIFDQKSDDGETKQEESQQEEPQQEKVKTLTPEEEEIEIAKQEAIERMREQVFSQLDLLEDPIKATAKLSSKAGEPSKKDQDSEASASSPTLEPSTVIPLPGNQANRFLNTQTRPRKDSISDRWDIGRKEQPRRSMTLHIQRVGEDFSVKRQEVKKVNAELEKILVHISLVDQSHKVICITEDFLVQDVILLFAEKLGLVQTEFFSLAEVTVDGYDRWLDPTKLVKEAGIKNLSKLVFKIKYFKQPKRLSDSKAVHLYYLQIQQSVVSGTYPCSEAMSFRLAALQFYITFGAHDKEKHAPGFLDSGSLSEFIPEAFFFELPDEIIQKRLFLLHSQIKCSSVIEAKLRYLDLSNKIPTFGVTSFQVHDGVRESSIARHKRNLCVAEDGVLISRKDRAGYDFFSYKEIIGYQVTTRGLKIQIPHSSVTPNTSENISFDTSSYEQSANIVELMSGYKYFIQHDEFIRGIGSPIEKVDLNISVLLPLFQSPKVRTKSDPLRSRLELFKINYLTLCQNFHTKPILKLIEQIDHVLDKEGGFRENLNYDKIELPSLNLKGSDLSFIADALKDSLNTVIEEGESIVENLNILTLDLSTNQMLALDAFEPLKIIMTCNTIVHLNLKNIGLPNKLVMSLVTIIEKYPKIETLNISKNRIDESGVRVILRAIKNFNKNIETLGFEDINLTDSGCKVIEKLLSNNKTLKSLNISKNKISEAGFKIIFEGIKKATNLQDLNISGNPIQSKIMTKFIKYIASSETAIQKLNIGNTGLNTGLGSEIQKYLVSTSCHLTSLDVAYNNLGADGTKNIIKGVVNNHIINDLSLSANKIDYNGCNELCNLLELSSANTKTLYIRYCELSSRSLVRVCKMLELNATINVLDLSMNKFSKQTATAIAHSLERNRTLEDLFLTQASMSHTEIDIISAGIQKNQKIKRLFLDVNPIGKKGINSLAQMVNNNTSLEALGLRNTNLNSKDILEFLKQLNQNISIKTINLTENNLEKITQQTKLLISDQLKRLQQVNIQY</sequence>
<dbReference type="CDD" id="cd14473">
    <property type="entry name" value="FERM_B-lobe"/>
    <property type="match status" value="1"/>
</dbReference>
<dbReference type="Gene3D" id="3.80.10.10">
    <property type="entry name" value="Ribonuclease Inhibitor"/>
    <property type="match status" value="2"/>
</dbReference>
<feature type="compositionally biased region" description="Low complexity" evidence="1">
    <location>
        <begin position="254"/>
        <end position="297"/>
    </location>
</feature>
<feature type="compositionally biased region" description="Basic and acidic residues" evidence="1">
    <location>
        <begin position="29"/>
        <end position="41"/>
    </location>
</feature>
<feature type="compositionally biased region" description="Polar residues" evidence="1">
    <location>
        <begin position="478"/>
        <end position="488"/>
    </location>
</feature>
<dbReference type="RefSeq" id="XP_003291629.1">
    <property type="nucleotide sequence ID" value="XM_003291581.1"/>
</dbReference>
<dbReference type="Gene3D" id="1.20.80.10">
    <property type="match status" value="1"/>
</dbReference>
<feature type="compositionally biased region" description="Basic and acidic residues" evidence="1">
    <location>
        <begin position="380"/>
        <end position="391"/>
    </location>
</feature>
<feature type="compositionally biased region" description="Acidic residues" evidence="1">
    <location>
        <begin position="147"/>
        <end position="156"/>
    </location>
</feature>
<dbReference type="PRINTS" id="PR00935">
    <property type="entry name" value="BAND41"/>
</dbReference>
<dbReference type="GeneID" id="10507800"/>
<dbReference type="Proteomes" id="UP000001064">
    <property type="component" value="Unassembled WGS sequence"/>
</dbReference>
<proteinExistence type="predicted"/>
<dbReference type="SUPFAM" id="SSF52047">
    <property type="entry name" value="RNI-like"/>
    <property type="match status" value="2"/>
</dbReference>
<evidence type="ECO:0000256" key="1">
    <source>
        <dbReference type="SAM" id="MobiDB-lite"/>
    </source>
</evidence>
<dbReference type="GO" id="GO:0005737">
    <property type="term" value="C:cytoplasm"/>
    <property type="evidence" value="ECO:0000318"/>
    <property type="project" value="GO_Central"/>
</dbReference>
<dbReference type="OMA" id="IMTCNTI"/>
<dbReference type="InterPro" id="IPR029071">
    <property type="entry name" value="Ubiquitin-like_domsf"/>
</dbReference>
<dbReference type="InterPro" id="IPR018979">
    <property type="entry name" value="FERM_N"/>
</dbReference>
<dbReference type="KEGG" id="dpp:DICPUDRAFT_156240"/>
<evidence type="ECO:0000313" key="4">
    <source>
        <dbReference type="Proteomes" id="UP000001064"/>
    </source>
</evidence>
<dbReference type="eggNOG" id="KOG4308">
    <property type="taxonomic scope" value="Eukaryota"/>
</dbReference>
<dbReference type="FunCoup" id="F0ZW30">
    <property type="interactions" value="295"/>
</dbReference>
<dbReference type="CDD" id="cd01765">
    <property type="entry name" value="FERM_F0_F1"/>
    <property type="match status" value="1"/>
</dbReference>
<dbReference type="InterPro" id="IPR014352">
    <property type="entry name" value="FERM/acyl-CoA-bd_prot_sf"/>
</dbReference>
<feature type="region of interest" description="Disordered" evidence="1">
    <location>
        <begin position="29"/>
        <end position="51"/>
    </location>
</feature>
<dbReference type="SMART" id="SM00368">
    <property type="entry name" value="LRR_RI"/>
    <property type="match status" value="8"/>
</dbReference>
<dbReference type="Pfam" id="PF13516">
    <property type="entry name" value="LRR_6"/>
    <property type="match status" value="3"/>
</dbReference>
<dbReference type="SUPFAM" id="SSF47031">
    <property type="entry name" value="Second domain of FERM"/>
    <property type="match status" value="1"/>
</dbReference>
<feature type="compositionally biased region" description="Polar residues" evidence="1">
    <location>
        <begin position="459"/>
        <end position="469"/>
    </location>
</feature>
<dbReference type="InterPro" id="IPR035963">
    <property type="entry name" value="FERM_2"/>
</dbReference>
<dbReference type="VEuPathDB" id="AmoebaDB:DICPUDRAFT_156240"/>
<feature type="compositionally biased region" description="Basic and acidic residues" evidence="1">
    <location>
        <begin position="490"/>
        <end position="503"/>
    </location>
</feature>
<dbReference type="InParanoid" id="F0ZW30"/>
<feature type="compositionally biased region" description="Polar residues" evidence="1">
    <location>
        <begin position="179"/>
        <end position="190"/>
    </location>
</feature>
<organism evidence="3 4">
    <name type="scientific">Dictyostelium purpureum</name>
    <name type="common">Slime mold</name>
    <dbReference type="NCBI Taxonomy" id="5786"/>
    <lineage>
        <taxon>Eukaryota</taxon>
        <taxon>Amoebozoa</taxon>
        <taxon>Evosea</taxon>
        <taxon>Eumycetozoa</taxon>
        <taxon>Dictyostelia</taxon>
        <taxon>Dictyosteliales</taxon>
        <taxon>Dictyosteliaceae</taxon>
        <taxon>Dictyostelium</taxon>
    </lineage>
</organism>
<feature type="region of interest" description="Disordered" evidence="1">
    <location>
        <begin position="443"/>
        <end position="503"/>
    </location>
</feature>
<evidence type="ECO:0000259" key="2">
    <source>
        <dbReference type="PROSITE" id="PS50057"/>
    </source>
</evidence>
<dbReference type="PANTHER" id="PTHR19981:SF33">
    <property type="entry name" value="FERM DOMAIN-CONTAINING PROTEIN C"/>
    <property type="match status" value="1"/>
</dbReference>
<dbReference type="GO" id="GO:0098609">
    <property type="term" value="P:cell-cell adhesion"/>
    <property type="evidence" value="ECO:0000318"/>
    <property type="project" value="GO_Central"/>
</dbReference>
<dbReference type="PANTHER" id="PTHR19981">
    <property type="entry name" value="TALIN"/>
    <property type="match status" value="1"/>
</dbReference>
<dbReference type="InterPro" id="IPR032675">
    <property type="entry name" value="LRR_dom_sf"/>
</dbReference>
<feature type="region of interest" description="Disordered" evidence="1">
    <location>
        <begin position="146"/>
        <end position="215"/>
    </location>
</feature>
<evidence type="ECO:0000313" key="3">
    <source>
        <dbReference type="EMBL" id="EGC31859.1"/>
    </source>
</evidence>
<feature type="domain" description="FERM" evidence="2">
    <location>
        <begin position="539"/>
        <end position="836"/>
    </location>
</feature>
<dbReference type="Pfam" id="PF09379">
    <property type="entry name" value="FERM_N"/>
    <property type="match status" value="1"/>
</dbReference>
<dbReference type="OrthoDB" id="120976at2759"/>
<dbReference type="SUPFAM" id="SSF54236">
    <property type="entry name" value="Ubiquitin-like"/>
    <property type="match status" value="1"/>
</dbReference>
<feature type="region of interest" description="Disordered" evidence="1">
    <location>
        <begin position="377"/>
        <end position="408"/>
    </location>
</feature>
<gene>
    <name evidence="3" type="primary">frmC</name>
    <name evidence="3" type="ORF">DICPUDRAFT_156240</name>
</gene>
<dbReference type="EMBL" id="GL871226">
    <property type="protein sequence ID" value="EGC31859.1"/>
    <property type="molecule type" value="Genomic_DNA"/>
</dbReference>
<name>F0ZW30_DICPU</name>
<accession>F0ZW30</accession>
<dbReference type="GO" id="GO:0005886">
    <property type="term" value="C:plasma membrane"/>
    <property type="evidence" value="ECO:0000318"/>
    <property type="project" value="GO_Central"/>
</dbReference>
<dbReference type="InterPro" id="IPR000299">
    <property type="entry name" value="FERM_domain"/>
</dbReference>
<keyword evidence="4" id="KW-1185">Reference proteome</keyword>
<dbReference type="InterPro" id="IPR019748">
    <property type="entry name" value="FERM_central"/>
</dbReference>
<dbReference type="SMART" id="SM00295">
    <property type="entry name" value="B41"/>
    <property type="match status" value="1"/>
</dbReference>
<dbReference type="eggNOG" id="KOG4261">
    <property type="taxonomic scope" value="Eukaryota"/>
</dbReference>
<dbReference type="Pfam" id="PF00373">
    <property type="entry name" value="FERM_M"/>
    <property type="match status" value="1"/>
</dbReference>
<dbReference type="PROSITE" id="PS50057">
    <property type="entry name" value="FERM_3"/>
    <property type="match status" value="1"/>
</dbReference>
<dbReference type="GO" id="GO:0030036">
    <property type="term" value="P:actin cytoskeleton organization"/>
    <property type="evidence" value="ECO:0000318"/>
    <property type="project" value="GO_Central"/>
</dbReference>
<feature type="region of interest" description="Disordered" evidence="1">
    <location>
        <begin position="254"/>
        <end position="309"/>
    </location>
</feature>
<dbReference type="InterPro" id="IPR001611">
    <property type="entry name" value="Leu-rich_rpt"/>
</dbReference>
<dbReference type="InterPro" id="IPR019749">
    <property type="entry name" value="Band_41_domain"/>
</dbReference>
<protein>
    <recommendedName>
        <fullName evidence="2">FERM domain-containing protein</fullName>
    </recommendedName>
</protein>
<reference evidence="4" key="1">
    <citation type="journal article" date="2011" name="Genome Biol.">
        <title>Comparative genomics of the social amoebae Dictyostelium discoideum and Dictyostelium purpureum.</title>
        <authorList>
            <consortium name="US DOE Joint Genome Institute (JGI-PGF)"/>
            <person name="Sucgang R."/>
            <person name="Kuo A."/>
            <person name="Tian X."/>
            <person name="Salerno W."/>
            <person name="Parikh A."/>
            <person name="Feasley C.L."/>
            <person name="Dalin E."/>
            <person name="Tu H."/>
            <person name="Huang E."/>
            <person name="Barry K."/>
            <person name="Lindquist E."/>
            <person name="Shapiro H."/>
            <person name="Bruce D."/>
            <person name="Schmutz J."/>
            <person name="Salamov A."/>
            <person name="Fey P."/>
            <person name="Gaudet P."/>
            <person name="Anjard C."/>
            <person name="Babu M.M."/>
            <person name="Basu S."/>
            <person name="Bushmanova Y."/>
            <person name="van der Wel H."/>
            <person name="Katoh-Kurasawa M."/>
            <person name="Dinh C."/>
            <person name="Coutinho P.M."/>
            <person name="Saito T."/>
            <person name="Elias M."/>
            <person name="Schaap P."/>
            <person name="Kay R.R."/>
            <person name="Henrissat B."/>
            <person name="Eichinger L."/>
            <person name="Rivero F."/>
            <person name="Putnam N.H."/>
            <person name="West C.M."/>
            <person name="Loomis W.F."/>
            <person name="Chisholm R.L."/>
            <person name="Shaulsky G."/>
            <person name="Strassmann J.E."/>
            <person name="Queller D.C."/>
            <person name="Kuspa A."/>
            <person name="Grigoriev I.V."/>
        </authorList>
    </citation>
    <scope>NUCLEOTIDE SEQUENCE [LARGE SCALE GENOMIC DNA]</scope>
    <source>
        <strain evidence="4">QSDP1</strain>
    </source>
</reference>